<accession>A0A7C4NNJ4</accession>
<evidence type="ECO:0000313" key="1">
    <source>
        <dbReference type="EMBL" id="HGQ36306.1"/>
    </source>
</evidence>
<evidence type="ECO:0008006" key="3">
    <source>
        <dbReference type="Google" id="ProtNLM"/>
    </source>
</evidence>
<sequence>MKIFLAVNKKHAKQIVDVLISLTPKPYILVASYDDEVEVLAKLQGCEFIKIKDIEKLYTIEKLEEFDIAIAGLDDDVLNIAVARVAKSMGIPMVVAFMHNSMNRDEMLKEGVTYIINIENFISSNLKFVLLPDTWIIIELIPVIKLIIAIYRVVKRSVLGVNVKVFDEIIENEKIKVFAIDGVGNFVNENKPLERDNIIIAIGTEDKILKAVAEFEKIFRKYEQLYTLKYTDIQRFGGYG</sequence>
<dbReference type="EMBL" id="DTBD01000002">
    <property type="protein sequence ID" value="HGQ63630.1"/>
    <property type="molecule type" value="Genomic_DNA"/>
</dbReference>
<dbReference type="Gene3D" id="3.40.50.720">
    <property type="entry name" value="NAD(P)-binding Rossmann-like Domain"/>
    <property type="match status" value="1"/>
</dbReference>
<comment type="caution">
    <text evidence="2">The sequence shown here is derived from an EMBL/GenBank/DDBJ whole genome shotgun (WGS) entry which is preliminary data.</text>
</comment>
<organism evidence="2">
    <name type="scientific">Ignisphaera aggregans</name>
    <dbReference type="NCBI Taxonomy" id="334771"/>
    <lineage>
        <taxon>Archaea</taxon>
        <taxon>Thermoproteota</taxon>
        <taxon>Thermoprotei</taxon>
        <taxon>Desulfurococcales</taxon>
        <taxon>Desulfurococcaceae</taxon>
        <taxon>Ignisphaera</taxon>
    </lineage>
</organism>
<evidence type="ECO:0000313" key="2">
    <source>
        <dbReference type="EMBL" id="HGQ63630.1"/>
    </source>
</evidence>
<dbReference type="SUPFAM" id="SSF51735">
    <property type="entry name" value="NAD(P)-binding Rossmann-fold domains"/>
    <property type="match status" value="1"/>
</dbReference>
<proteinExistence type="predicted"/>
<gene>
    <name evidence="2" type="ORF">ENU08_00045</name>
    <name evidence="1" type="ORF">ENU41_06490</name>
</gene>
<reference evidence="2" key="1">
    <citation type="journal article" date="2020" name="mSystems">
        <title>Genome- and Community-Level Interaction Insights into Carbon Utilization and Element Cycling Functions of Hydrothermarchaeota in Hydrothermal Sediment.</title>
        <authorList>
            <person name="Zhou Z."/>
            <person name="Liu Y."/>
            <person name="Xu W."/>
            <person name="Pan J."/>
            <person name="Luo Z.H."/>
            <person name="Li M."/>
        </authorList>
    </citation>
    <scope>NUCLEOTIDE SEQUENCE [LARGE SCALE GENOMIC DNA]</scope>
    <source>
        <strain evidence="2">SpSt-637</strain>
        <strain evidence="1">SpSt-667</strain>
    </source>
</reference>
<dbReference type="AlphaFoldDB" id="A0A7C4NNJ4"/>
<name>A0A7C4NNJ4_9CREN</name>
<dbReference type="EMBL" id="DTCK01000040">
    <property type="protein sequence ID" value="HGQ36306.1"/>
    <property type="molecule type" value="Genomic_DNA"/>
</dbReference>
<protein>
    <recommendedName>
        <fullName evidence="3">RCK N-terminal domain-containing protein</fullName>
    </recommendedName>
</protein>
<dbReference type="InterPro" id="IPR036291">
    <property type="entry name" value="NAD(P)-bd_dom_sf"/>
</dbReference>